<dbReference type="STRING" id="106549.A0A540LDV7"/>
<accession>A0A540LDV7</accession>
<dbReference type="EMBL" id="VIEB01000628">
    <property type="protein sequence ID" value="TQD84620.1"/>
    <property type="molecule type" value="Genomic_DNA"/>
</dbReference>
<feature type="compositionally biased region" description="Low complexity" evidence="6">
    <location>
        <begin position="531"/>
        <end position="541"/>
    </location>
</feature>
<name>A0A540LDV7_MALBA</name>
<feature type="compositionally biased region" description="Low complexity" evidence="6">
    <location>
        <begin position="381"/>
        <end position="394"/>
    </location>
</feature>
<feature type="domain" description="C3H1-type" evidence="7">
    <location>
        <begin position="153"/>
        <end position="181"/>
    </location>
</feature>
<dbReference type="SMART" id="SM00356">
    <property type="entry name" value="ZnF_C3H1"/>
    <property type="match status" value="5"/>
</dbReference>
<feature type="compositionally biased region" description="Low complexity" evidence="6">
    <location>
        <begin position="555"/>
        <end position="573"/>
    </location>
</feature>
<feature type="domain" description="C3H1-type" evidence="7">
    <location>
        <begin position="244"/>
        <end position="272"/>
    </location>
</feature>
<feature type="zinc finger region" description="C3H1-type" evidence="5">
    <location>
        <begin position="153"/>
        <end position="181"/>
    </location>
</feature>
<dbReference type="InterPro" id="IPR050974">
    <property type="entry name" value="Plant_ZF_CCCH"/>
</dbReference>
<keyword evidence="3 5" id="KW-0862">Zinc</keyword>
<keyword evidence="4" id="KW-0238">DNA-binding</keyword>
<evidence type="ECO:0000313" key="9">
    <source>
        <dbReference type="Proteomes" id="UP000315295"/>
    </source>
</evidence>
<comment type="caution">
    <text evidence="8">The sequence shown here is derived from an EMBL/GenBank/DDBJ whole genome shotgun (WGS) entry which is preliminary data.</text>
</comment>
<feature type="zinc finger region" description="C3H1-type" evidence="5">
    <location>
        <begin position="198"/>
        <end position="226"/>
    </location>
</feature>
<dbReference type="InterPro" id="IPR036855">
    <property type="entry name" value="Znf_CCCH_sf"/>
</dbReference>
<feature type="region of interest" description="Disordered" evidence="6">
    <location>
        <begin position="555"/>
        <end position="581"/>
    </location>
</feature>
<proteinExistence type="predicted"/>
<evidence type="ECO:0000256" key="5">
    <source>
        <dbReference type="PROSITE-ProRule" id="PRU00723"/>
    </source>
</evidence>
<organism evidence="8 9">
    <name type="scientific">Malus baccata</name>
    <name type="common">Siberian crab apple</name>
    <name type="synonym">Pyrus baccata</name>
    <dbReference type="NCBI Taxonomy" id="106549"/>
    <lineage>
        <taxon>Eukaryota</taxon>
        <taxon>Viridiplantae</taxon>
        <taxon>Streptophyta</taxon>
        <taxon>Embryophyta</taxon>
        <taxon>Tracheophyta</taxon>
        <taxon>Spermatophyta</taxon>
        <taxon>Magnoliopsida</taxon>
        <taxon>eudicotyledons</taxon>
        <taxon>Gunneridae</taxon>
        <taxon>Pentapetalae</taxon>
        <taxon>rosids</taxon>
        <taxon>fabids</taxon>
        <taxon>Rosales</taxon>
        <taxon>Rosaceae</taxon>
        <taxon>Amygdaloideae</taxon>
        <taxon>Maleae</taxon>
        <taxon>Malus</taxon>
    </lineage>
</organism>
<keyword evidence="9" id="KW-1185">Reference proteome</keyword>
<dbReference type="Proteomes" id="UP000315295">
    <property type="component" value="Unassembled WGS sequence"/>
</dbReference>
<dbReference type="PANTHER" id="PTHR12506">
    <property type="entry name" value="PROTEIN PHOSPHATASE RELATED"/>
    <property type="match status" value="1"/>
</dbReference>
<feature type="domain" description="C3H1-type" evidence="7">
    <location>
        <begin position="401"/>
        <end position="429"/>
    </location>
</feature>
<feature type="zinc finger region" description="C3H1-type" evidence="5">
    <location>
        <begin position="447"/>
        <end position="475"/>
    </location>
</feature>
<feature type="region of interest" description="Disordered" evidence="6">
    <location>
        <begin position="505"/>
        <end position="541"/>
    </location>
</feature>
<keyword evidence="1 5" id="KW-0479">Metal-binding</keyword>
<evidence type="ECO:0000256" key="1">
    <source>
        <dbReference type="ARBA" id="ARBA00022723"/>
    </source>
</evidence>
<sequence>MRREKERVFQTFSECEAKRPIPDSTNTFPLRERAIKLLHHCEATVSVPLSLSLSLLSLTLSSAPSSFSDPSKASLEGWWESCTALPFPLTLLLIVAEGVQETQHAAVFVMELYGRSPVGNGSNQEWSPAAGETGLEEQMWQLGLTSGESYPERPGVPNCVYYMRTGFCGYGGRCRYNHPRDRAAVVAAVRATGDYPDRVGEPVCQYYLKTGTCKFGASCKFHHPKHGAGSLNRAPLNIYGYPLRPGENECSYYLKTGQCKFGITCKFHHPQPAGTTIPASAPQFYPSVQSPVPLAEQYGGASTSLRVARPPLLTGSYVQGTYGPVLIPSPGVVPIQGWSPYSAPLSPVPSPGAQPTVGATSLYGVTQLPSPTHGLASPYTSIPSSVGPSSSNPSEQVFPERPGELECQYYLKTGDCKYGPSCRYHHPRDRTVPRITCLLSPMGLPLRPGVQPCTFYLQNGQCKFGSTCKFDHPVQTMRYNLSASSLVDMPVVQYPVGSLLATLAPSSSSSDLRPELLSASKRDTYSTRVPSSGNTSSSSGGLIFSQSGSVSLSDVQLSSQTSSPLSNSRSTRPGGAFRRSI</sequence>
<evidence type="ECO:0000256" key="6">
    <source>
        <dbReference type="SAM" id="MobiDB-lite"/>
    </source>
</evidence>
<feature type="domain" description="C3H1-type" evidence="7">
    <location>
        <begin position="447"/>
        <end position="475"/>
    </location>
</feature>
<feature type="zinc finger region" description="C3H1-type" evidence="5">
    <location>
        <begin position="401"/>
        <end position="429"/>
    </location>
</feature>
<evidence type="ECO:0000256" key="2">
    <source>
        <dbReference type="ARBA" id="ARBA00022771"/>
    </source>
</evidence>
<reference evidence="8 9" key="1">
    <citation type="journal article" date="2019" name="G3 (Bethesda)">
        <title>Sequencing of a Wild Apple (Malus baccata) Genome Unravels the Differences Between Cultivated and Wild Apple Species Regarding Disease Resistance and Cold Tolerance.</title>
        <authorList>
            <person name="Chen X."/>
        </authorList>
    </citation>
    <scope>NUCLEOTIDE SEQUENCE [LARGE SCALE GENOMIC DNA]</scope>
    <source>
        <strain evidence="9">cv. Shandingzi</strain>
        <tissue evidence="8">Leaves</tissue>
    </source>
</reference>
<evidence type="ECO:0000313" key="8">
    <source>
        <dbReference type="EMBL" id="TQD84620.1"/>
    </source>
</evidence>
<keyword evidence="2 5" id="KW-0863">Zinc-finger</keyword>
<evidence type="ECO:0000256" key="4">
    <source>
        <dbReference type="ARBA" id="ARBA00023125"/>
    </source>
</evidence>
<protein>
    <recommendedName>
        <fullName evidence="7">C3H1-type domain-containing protein</fullName>
    </recommendedName>
</protein>
<evidence type="ECO:0000256" key="3">
    <source>
        <dbReference type="ARBA" id="ARBA00022833"/>
    </source>
</evidence>
<dbReference type="PROSITE" id="PS50103">
    <property type="entry name" value="ZF_C3H1"/>
    <property type="match status" value="5"/>
</dbReference>
<dbReference type="SUPFAM" id="SSF90229">
    <property type="entry name" value="CCCH zinc finger"/>
    <property type="match status" value="5"/>
</dbReference>
<dbReference type="GO" id="GO:0003729">
    <property type="term" value="F:mRNA binding"/>
    <property type="evidence" value="ECO:0007669"/>
    <property type="project" value="TreeGrafter"/>
</dbReference>
<feature type="domain" description="C3H1-type" evidence="7">
    <location>
        <begin position="198"/>
        <end position="226"/>
    </location>
</feature>
<gene>
    <name evidence="8" type="ORF">C1H46_029822</name>
</gene>
<dbReference type="AlphaFoldDB" id="A0A540LDV7"/>
<dbReference type="PANTHER" id="PTHR12506:SF43">
    <property type="entry name" value="ZINC FINGER CCCH DOMAIN-CONTAINING PROTEIN 32"/>
    <property type="match status" value="1"/>
</dbReference>
<evidence type="ECO:0000259" key="7">
    <source>
        <dbReference type="PROSITE" id="PS50103"/>
    </source>
</evidence>
<dbReference type="Gene3D" id="4.10.1000.10">
    <property type="entry name" value="Zinc finger, CCCH-type"/>
    <property type="match status" value="2"/>
</dbReference>
<feature type="zinc finger region" description="C3H1-type" evidence="5">
    <location>
        <begin position="244"/>
        <end position="272"/>
    </location>
</feature>
<dbReference type="GO" id="GO:0003677">
    <property type="term" value="F:DNA binding"/>
    <property type="evidence" value="ECO:0007669"/>
    <property type="project" value="UniProtKB-KW"/>
</dbReference>
<feature type="region of interest" description="Disordered" evidence="6">
    <location>
        <begin position="374"/>
        <end position="398"/>
    </location>
</feature>
<dbReference type="GO" id="GO:0008270">
    <property type="term" value="F:zinc ion binding"/>
    <property type="evidence" value="ECO:0007669"/>
    <property type="project" value="UniProtKB-KW"/>
</dbReference>
<dbReference type="Pfam" id="PF00642">
    <property type="entry name" value="zf-CCCH"/>
    <property type="match status" value="5"/>
</dbReference>
<dbReference type="InterPro" id="IPR000571">
    <property type="entry name" value="Znf_CCCH"/>
</dbReference>
<dbReference type="Gene3D" id="2.30.30.1190">
    <property type="match status" value="1"/>
</dbReference>
<feature type="compositionally biased region" description="Low complexity" evidence="6">
    <location>
        <begin position="505"/>
        <end position="518"/>
    </location>
</feature>